<evidence type="ECO:0000256" key="2">
    <source>
        <dbReference type="SAM" id="SignalP"/>
    </source>
</evidence>
<feature type="transmembrane region" description="Helical" evidence="1">
    <location>
        <begin position="315"/>
        <end position="333"/>
    </location>
</feature>
<feature type="chain" id="PRO_5032467832" evidence="2">
    <location>
        <begin position="30"/>
        <end position="619"/>
    </location>
</feature>
<feature type="transmembrane region" description="Helical" evidence="1">
    <location>
        <begin position="287"/>
        <end position="309"/>
    </location>
</feature>
<dbReference type="AlphaFoldDB" id="A0A7I8DDC7"/>
<feature type="transmembrane region" description="Helical" evidence="1">
    <location>
        <begin position="409"/>
        <end position="426"/>
    </location>
</feature>
<dbReference type="Gene3D" id="3.40.720.10">
    <property type="entry name" value="Alkaline Phosphatase, subunit A"/>
    <property type="match status" value="1"/>
</dbReference>
<dbReference type="InterPro" id="IPR017850">
    <property type="entry name" value="Alkaline_phosphatase_core_sf"/>
</dbReference>
<feature type="transmembrane region" description="Helical" evidence="1">
    <location>
        <begin position="489"/>
        <end position="509"/>
    </location>
</feature>
<feature type="transmembrane region" description="Helical" evidence="1">
    <location>
        <begin position="461"/>
        <end position="483"/>
    </location>
</feature>
<feature type="transmembrane region" description="Helical" evidence="1">
    <location>
        <begin position="377"/>
        <end position="397"/>
    </location>
</feature>
<keyword evidence="1" id="KW-0472">Membrane</keyword>
<keyword evidence="1" id="KW-1133">Transmembrane helix</keyword>
<name>A0A7I8DDC7_9BACL</name>
<organism evidence="3 4">
    <name type="scientific">Effusibacillus dendaii</name>
    <dbReference type="NCBI Taxonomy" id="2743772"/>
    <lineage>
        <taxon>Bacteria</taxon>
        <taxon>Bacillati</taxon>
        <taxon>Bacillota</taxon>
        <taxon>Bacilli</taxon>
        <taxon>Bacillales</taxon>
        <taxon>Alicyclobacillaceae</taxon>
        <taxon>Effusibacillus</taxon>
    </lineage>
</organism>
<feature type="transmembrane region" description="Helical" evidence="1">
    <location>
        <begin position="257"/>
        <end position="275"/>
    </location>
</feature>
<gene>
    <name evidence="3" type="ORF">skT53_15150</name>
</gene>
<dbReference type="RefSeq" id="WP_200760525.1">
    <property type="nucleotide sequence ID" value="NZ_AP023366.1"/>
</dbReference>
<sequence length="619" mass="67744">MKRGSGRIIRFFQLFILCLSLLQVTPAAAWGQQENQVIVVVIPGLKWDLLSSQATPHLLDMAAAGGAANVSIPVRKTEGIEAAESLIRQTGGRVERIGPETVGEEQMYKRYLALRDHSNLLTVQFNRLERLTERQQLKAADRFVGNLLQDVDLKHLLLVTSDLSTAGQDRGPCSAGILLVSGGGVDPNSLLSSNGTRQIGLVSVRDMNPTILAHLGLPEHPNTGGEVIGSLMWSGSTLPYLQDQVHQISLVNRVRPYMVKGFVFGMLVVLIGSISSRLAPVRFADKWGVLLTGLLTMPSVFLLLPILGYRDVADLTVKCGILSAILFVALTLFKTQRGRLFFLSAMTVGLVLPDLLQQGYWMKNSVLGYDLLAGDRYYGIGNEYMGILIGAVLLLYYLASQRYVEWKTIIQAFSFLVFGAIIYLLASPRLGTNAGGAVAASIAFMYVAAVERAAIFYKKWVWVVAGTAVLASGILAINLLVPYEQQSHIGRICSLLLNGGFDEFFAIIHRKWLLNWYLLRVSPWGMLLCVTLLVLFAHQFWTDWFRTLTPAEGRMVQSFAVAALAVFLLNDSGVIAATGVLLFAAVTVLTNAMVKTGIIQQAIVADNAAKDDREDVSKV</sequence>
<accession>A0A7I8DDC7</accession>
<feature type="transmembrane region" description="Helical" evidence="1">
    <location>
        <begin position="521"/>
        <end position="541"/>
    </location>
</feature>
<dbReference type="Proteomes" id="UP000593802">
    <property type="component" value="Chromosome"/>
</dbReference>
<keyword evidence="2" id="KW-0732">Signal</keyword>
<proteinExistence type="predicted"/>
<feature type="transmembrane region" description="Helical" evidence="1">
    <location>
        <begin position="432"/>
        <end position="449"/>
    </location>
</feature>
<evidence type="ECO:0000313" key="3">
    <source>
        <dbReference type="EMBL" id="BCJ86530.1"/>
    </source>
</evidence>
<evidence type="ECO:0000256" key="1">
    <source>
        <dbReference type="SAM" id="Phobius"/>
    </source>
</evidence>
<keyword evidence="4" id="KW-1185">Reference proteome</keyword>
<evidence type="ECO:0000313" key="4">
    <source>
        <dbReference type="Proteomes" id="UP000593802"/>
    </source>
</evidence>
<feature type="transmembrane region" description="Helical" evidence="1">
    <location>
        <begin position="340"/>
        <end position="357"/>
    </location>
</feature>
<reference evidence="3 4" key="1">
    <citation type="submission" date="2020-08" db="EMBL/GenBank/DDBJ databases">
        <title>Complete Genome Sequence of Effusibacillus dendaii Strain skT53, Isolated from Farmland soil.</title>
        <authorList>
            <person name="Konishi T."/>
            <person name="Kawasaki H."/>
        </authorList>
    </citation>
    <scope>NUCLEOTIDE SEQUENCE [LARGE SCALE GENOMIC DNA]</scope>
    <source>
        <strain evidence="4">skT53</strain>
    </source>
</reference>
<feature type="signal peptide" evidence="2">
    <location>
        <begin position="1"/>
        <end position="29"/>
    </location>
</feature>
<feature type="transmembrane region" description="Helical" evidence="1">
    <location>
        <begin position="561"/>
        <end position="589"/>
    </location>
</feature>
<protein>
    <submittedName>
        <fullName evidence="3">Uncharacterized protein</fullName>
    </submittedName>
</protein>
<dbReference type="KEGG" id="eff:skT53_15150"/>
<keyword evidence="1" id="KW-0812">Transmembrane</keyword>
<dbReference type="EMBL" id="AP023366">
    <property type="protein sequence ID" value="BCJ86530.1"/>
    <property type="molecule type" value="Genomic_DNA"/>
</dbReference>